<name>A0ABY0APB4_9ENTR</name>
<evidence type="ECO:0000313" key="2">
    <source>
        <dbReference type="EMBL" id="RTN20935.1"/>
    </source>
</evidence>
<comment type="caution">
    <text evidence="2">The sequence shown here is derived from an EMBL/GenBank/DDBJ whole genome shotgun (WGS) entry which is preliminary data.</text>
</comment>
<evidence type="ECO:0000313" key="3">
    <source>
        <dbReference type="Proteomes" id="UP000278241"/>
    </source>
</evidence>
<accession>A0ABY0APB4</accession>
<organism evidence="2 3">
    <name type="scientific">Enterobacter quasimori</name>
    <dbReference type="NCBI Taxonomy" id="2838947"/>
    <lineage>
        <taxon>Bacteria</taxon>
        <taxon>Pseudomonadati</taxon>
        <taxon>Pseudomonadota</taxon>
        <taxon>Gammaproteobacteria</taxon>
        <taxon>Enterobacterales</taxon>
        <taxon>Enterobacteriaceae</taxon>
        <taxon>Enterobacter</taxon>
    </lineage>
</organism>
<proteinExistence type="predicted"/>
<dbReference type="Proteomes" id="UP000278241">
    <property type="component" value="Unassembled WGS sequence"/>
</dbReference>
<keyword evidence="3" id="KW-1185">Reference proteome</keyword>
<sequence length="71" mass="8115">MSNNPKILFYTLSLLVSLREKGKVCVKARMPTGPGLKDKGQERQEAKTKDCQDDGRLEAFLQETEPYHGRY</sequence>
<reference evidence="2 3" key="1">
    <citation type="submission" date="2018-12" db="EMBL/GenBank/DDBJ databases">
        <title>The Batch Genome Submission of Enterobacter spp. strains.</title>
        <authorList>
            <person name="Wei L."/>
            <person name="Wu W."/>
            <person name="Lin J."/>
            <person name="Zhang X."/>
            <person name="Feng Y."/>
            <person name="Zong Z."/>
        </authorList>
    </citation>
    <scope>NUCLEOTIDE SEQUENCE [LARGE SCALE GENOMIC DNA]</scope>
    <source>
        <strain evidence="2 3">WCHEM090044</strain>
    </source>
</reference>
<feature type="compositionally biased region" description="Basic and acidic residues" evidence="1">
    <location>
        <begin position="36"/>
        <end position="57"/>
    </location>
</feature>
<protein>
    <submittedName>
        <fullName evidence="2">Uncharacterized protein</fullName>
    </submittedName>
</protein>
<gene>
    <name evidence="2" type="ORF">EKN94_19120</name>
</gene>
<feature type="region of interest" description="Disordered" evidence="1">
    <location>
        <begin position="29"/>
        <end position="71"/>
    </location>
</feature>
<evidence type="ECO:0000256" key="1">
    <source>
        <dbReference type="SAM" id="MobiDB-lite"/>
    </source>
</evidence>
<dbReference type="EMBL" id="RXRX01000013">
    <property type="protein sequence ID" value="RTN20935.1"/>
    <property type="molecule type" value="Genomic_DNA"/>
</dbReference>